<feature type="region of interest" description="Disordered" evidence="2">
    <location>
        <begin position="1"/>
        <end position="21"/>
    </location>
</feature>
<dbReference type="InParanoid" id="C3Y924"/>
<organism>
    <name type="scientific">Branchiostoma floridae</name>
    <name type="common">Florida lancelet</name>
    <name type="synonym">Amphioxus</name>
    <dbReference type="NCBI Taxonomy" id="7739"/>
    <lineage>
        <taxon>Eukaryota</taxon>
        <taxon>Metazoa</taxon>
        <taxon>Chordata</taxon>
        <taxon>Cephalochordata</taxon>
        <taxon>Leptocardii</taxon>
        <taxon>Amphioxiformes</taxon>
        <taxon>Branchiostomatidae</taxon>
        <taxon>Branchiostoma</taxon>
    </lineage>
</organism>
<evidence type="ECO:0000256" key="1">
    <source>
        <dbReference type="SAM" id="Coils"/>
    </source>
</evidence>
<evidence type="ECO:0000313" key="3">
    <source>
        <dbReference type="EMBL" id="EEN63080.1"/>
    </source>
</evidence>
<accession>C3Y924</accession>
<reference evidence="3" key="1">
    <citation type="journal article" date="2008" name="Nature">
        <title>The amphioxus genome and the evolution of the chordate karyotype.</title>
        <authorList>
            <consortium name="US DOE Joint Genome Institute (JGI-PGF)"/>
            <person name="Putnam N.H."/>
            <person name="Butts T."/>
            <person name="Ferrier D.E.K."/>
            <person name="Furlong R.F."/>
            <person name="Hellsten U."/>
            <person name="Kawashima T."/>
            <person name="Robinson-Rechavi M."/>
            <person name="Shoguchi E."/>
            <person name="Terry A."/>
            <person name="Yu J.-K."/>
            <person name="Benito-Gutierrez E.L."/>
            <person name="Dubchak I."/>
            <person name="Garcia-Fernandez J."/>
            <person name="Gibson-Brown J.J."/>
            <person name="Grigoriev I.V."/>
            <person name="Horton A.C."/>
            <person name="de Jong P.J."/>
            <person name="Jurka J."/>
            <person name="Kapitonov V.V."/>
            <person name="Kohara Y."/>
            <person name="Kuroki Y."/>
            <person name="Lindquist E."/>
            <person name="Lucas S."/>
            <person name="Osoegawa K."/>
            <person name="Pennacchio L.A."/>
            <person name="Salamov A.A."/>
            <person name="Satou Y."/>
            <person name="Sauka-Spengler T."/>
            <person name="Schmutz J."/>
            <person name="Shin-I T."/>
            <person name="Toyoda A."/>
            <person name="Bronner-Fraser M."/>
            <person name="Fujiyama A."/>
            <person name="Holland L.Z."/>
            <person name="Holland P.W.H."/>
            <person name="Satoh N."/>
            <person name="Rokhsar D.S."/>
        </authorList>
    </citation>
    <scope>NUCLEOTIDE SEQUENCE [LARGE SCALE GENOMIC DNA]</scope>
    <source>
        <strain evidence="3">S238N-H82</strain>
        <tissue evidence="3">Testes</tissue>
    </source>
</reference>
<protein>
    <submittedName>
        <fullName evidence="3">Uncharacterized protein</fullName>
    </submittedName>
</protein>
<dbReference type="AlphaFoldDB" id="C3Y924"/>
<keyword evidence="1" id="KW-0175">Coiled coil</keyword>
<evidence type="ECO:0000256" key="2">
    <source>
        <dbReference type="SAM" id="MobiDB-lite"/>
    </source>
</evidence>
<proteinExistence type="predicted"/>
<name>C3Y924_BRAFL</name>
<feature type="coiled-coil region" evidence="1">
    <location>
        <begin position="53"/>
        <end position="80"/>
    </location>
</feature>
<dbReference type="EMBL" id="GG666492">
    <property type="protein sequence ID" value="EEN63080.1"/>
    <property type="molecule type" value="Genomic_DNA"/>
</dbReference>
<sequence length="170" mass="19935">MQRVRAVEGLVGKTSQTTRQKERKRLRRFDLVFPEESCNRGNACGNLVSWQDMIGLRARCRDLETRLERYRDQRDSLQRTSEVYRVSRDGDRAELRCIRWENFDLKRENDALKSIISNMRQKQYYFGNALHGGPSHLEMLYCPPSTLLPYHSKYERPLSASAGEDSMIIS</sequence>
<gene>
    <name evidence="3" type="ORF">BRAFLDRAFT_68139</name>
</gene>